<accession>A0ABS2FGT9</accession>
<feature type="transmembrane region" description="Helical" evidence="1">
    <location>
        <begin position="6"/>
        <end position="24"/>
    </location>
</feature>
<dbReference type="RefSeq" id="WP_148322109.1">
    <property type="nucleotide sequence ID" value="NZ_JACJLL010000038.1"/>
</dbReference>
<gene>
    <name evidence="2" type="ORF">H6A19_07845</name>
</gene>
<organism evidence="2 3">
    <name type="scientific">Clostridium saudiense</name>
    <dbReference type="NCBI Taxonomy" id="1414720"/>
    <lineage>
        <taxon>Bacteria</taxon>
        <taxon>Bacillati</taxon>
        <taxon>Bacillota</taxon>
        <taxon>Clostridia</taxon>
        <taxon>Eubacteriales</taxon>
        <taxon>Clostridiaceae</taxon>
        <taxon>Clostridium</taxon>
    </lineage>
</organism>
<keyword evidence="1" id="KW-0812">Transmembrane</keyword>
<keyword evidence="1" id="KW-0472">Membrane</keyword>
<proteinExistence type="predicted"/>
<evidence type="ECO:0000256" key="1">
    <source>
        <dbReference type="SAM" id="Phobius"/>
    </source>
</evidence>
<reference evidence="2 3" key="1">
    <citation type="journal article" date="2021" name="Sci. Rep.">
        <title>The distribution of antibiotic resistance genes in chicken gut microbiota commensals.</title>
        <authorList>
            <person name="Juricova H."/>
            <person name="Matiasovicova J."/>
            <person name="Kubasova T."/>
            <person name="Cejkova D."/>
            <person name="Rychlik I."/>
        </authorList>
    </citation>
    <scope>NUCLEOTIDE SEQUENCE [LARGE SCALE GENOMIC DNA]</scope>
    <source>
        <strain evidence="2 3">An435</strain>
    </source>
</reference>
<feature type="transmembrane region" description="Helical" evidence="1">
    <location>
        <begin position="53"/>
        <end position="75"/>
    </location>
</feature>
<sequence length="107" mass="12189">MNGESLVLLIIGIYLLISAYLIIFKEKLFTILFGYTYRSAKSIIDKSKLNSRLGLISSGFGIAFIIISVISIFYSNIILDQIISLVFIAFIFNMIFIIIDIKRGYYN</sequence>
<dbReference type="EMBL" id="JACJLL010000038">
    <property type="protein sequence ID" value="MBM6819247.1"/>
    <property type="molecule type" value="Genomic_DNA"/>
</dbReference>
<feature type="transmembrane region" description="Helical" evidence="1">
    <location>
        <begin position="81"/>
        <end position="101"/>
    </location>
</feature>
<protein>
    <recommendedName>
        <fullName evidence="4">DUF3784 domain-containing protein</fullName>
    </recommendedName>
</protein>
<evidence type="ECO:0000313" key="3">
    <source>
        <dbReference type="Proteomes" id="UP000767334"/>
    </source>
</evidence>
<name>A0ABS2FGT9_9CLOT</name>
<keyword evidence="3" id="KW-1185">Reference proteome</keyword>
<dbReference type="Proteomes" id="UP000767334">
    <property type="component" value="Unassembled WGS sequence"/>
</dbReference>
<keyword evidence="1" id="KW-1133">Transmembrane helix</keyword>
<evidence type="ECO:0000313" key="2">
    <source>
        <dbReference type="EMBL" id="MBM6819247.1"/>
    </source>
</evidence>
<comment type="caution">
    <text evidence="2">The sequence shown here is derived from an EMBL/GenBank/DDBJ whole genome shotgun (WGS) entry which is preliminary data.</text>
</comment>
<evidence type="ECO:0008006" key="4">
    <source>
        <dbReference type="Google" id="ProtNLM"/>
    </source>
</evidence>